<sequence>MNNDTRRGKHRRNIEARHHLRSSVTAAALAATIATGVGAGVAQGVPEQGGTTPNNVPEQGGTMSGDAPQQTVPIVEPGPGSIPGPPREAPYQPYTAPDSTNYEDAYSPMPQERLTAPRPVRPVRPIAPPPKKIRIGNFVSDIPQGMSIRDVNSINAWSAYGESKIAQGLISMGVPEDEASRQAAATIIGVMMGGTAGAVTAGVPAAVVGGVGGAVVGAGVGAVIGYSLGGVNVGPGALIGAGVGAVAGAAVLGIPAAVVGAVTGGTIGGLIAYTLGAGDPGADAREPWQQDRPGAPRTAPLPNPQGNQFELRLSPDEARQVGLPAVDYVVTTRGDVRGQVAGLRFGWSAEQARAPYRVLGAQAERVARDLTKQGAAQLKSTIPGVDIAWPQEEETR</sequence>
<dbReference type="AlphaFoldDB" id="D0LA43"/>
<dbReference type="RefSeq" id="WP_012831964.1">
    <property type="nucleotide sequence ID" value="NC_013441.1"/>
</dbReference>
<accession>D0LA43</accession>
<feature type="region of interest" description="Disordered" evidence="1">
    <location>
        <begin position="282"/>
        <end position="308"/>
    </location>
</feature>
<evidence type="ECO:0000256" key="1">
    <source>
        <dbReference type="SAM" id="MobiDB-lite"/>
    </source>
</evidence>
<keyword evidence="3" id="KW-1185">Reference proteome</keyword>
<reference evidence="3" key="1">
    <citation type="submission" date="2009-10" db="EMBL/GenBank/DDBJ databases">
        <title>The complete chromosome of Gordonia bronchialis DSM 43247.</title>
        <authorList>
            <consortium name="US DOE Joint Genome Institute (JGI-PGF)"/>
            <person name="Lucas S."/>
            <person name="Copeland A."/>
            <person name="Lapidus A."/>
            <person name="Glavina del Rio T."/>
            <person name="Dalin E."/>
            <person name="Tice H."/>
            <person name="Bruce D."/>
            <person name="Goodwin L."/>
            <person name="Pitluck S."/>
            <person name="Kyrpides N."/>
            <person name="Mavromatis K."/>
            <person name="Ivanova N."/>
            <person name="Ovchinnikova G."/>
            <person name="Saunders E."/>
            <person name="Brettin T."/>
            <person name="Detter J.C."/>
            <person name="Han C."/>
            <person name="Larimer F."/>
            <person name="Land M."/>
            <person name="Hauser L."/>
            <person name="Markowitz V."/>
            <person name="Cheng J.-F."/>
            <person name="Hugenholtz P."/>
            <person name="Woyke T."/>
            <person name="Wu D."/>
            <person name="Jando M."/>
            <person name="Schneider S."/>
            <person name="Goeker M."/>
            <person name="Klenk H.-P."/>
            <person name="Eisen J.A."/>
        </authorList>
    </citation>
    <scope>NUCLEOTIDE SEQUENCE [LARGE SCALE GENOMIC DNA]</scope>
    <source>
        <strain evidence="3">ATCC 25592 / DSM 43247 / BCRC 13721 / JCM 3198 / KCTC 3076 / NBRC 16047 / NCTC 10667</strain>
    </source>
</reference>
<evidence type="ECO:0000313" key="3">
    <source>
        <dbReference type="Proteomes" id="UP000001219"/>
    </source>
</evidence>
<feature type="region of interest" description="Disordered" evidence="1">
    <location>
        <begin position="1"/>
        <end position="20"/>
    </location>
</feature>
<protein>
    <submittedName>
        <fullName evidence="2">Uncharacterized protein</fullName>
    </submittedName>
</protein>
<dbReference type="EMBL" id="CP001802">
    <property type="protein sequence ID" value="ACY19372.1"/>
    <property type="molecule type" value="Genomic_DNA"/>
</dbReference>
<name>D0LA43_GORB4</name>
<evidence type="ECO:0000313" key="2">
    <source>
        <dbReference type="EMBL" id="ACY19372.1"/>
    </source>
</evidence>
<organism evidence="2 3">
    <name type="scientific">Gordonia bronchialis (strain ATCC 25592 / DSM 43247 / BCRC 13721 / JCM 3198 / KCTC 3076 / NBRC 16047 / NCTC 10667)</name>
    <name type="common">Rhodococcus bronchialis</name>
    <dbReference type="NCBI Taxonomy" id="526226"/>
    <lineage>
        <taxon>Bacteria</taxon>
        <taxon>Bacillati</taxon>
        <taxon>Actinomycetota</taxon>
        <taxon>Actinomycetes</taxon>
        <taxon>Mycobacteriales</taxon>
        <taxon>Gordoniaceae</taxon>
        <taxon>Gordonia</taxon>
    </lineage>
</organism>
<dbReference type="eggNOG" id="ENOG5033RMD">
    <property type="taxonomic scope" value="Bacteria"/>
</dbReference>
<dbReference type="STRING" id="526226.Gbro_0013"/>
<gene>
    <name evidence="2" type="ordered locus">Gbro_0013</name>
</gene>
<reference evidence="2 3" key="2">
    <citation type="journal article" date="2010" name="Stand. Genomic Sci.">
        <title>Complete genome sequence of Gordonia bronchialis type strain (3410).</title>
        <authorList>
            <person name="Ivanova N."/>
            <person name="Sikorski J."/>
            <person name="Jando M."/>
            <person name="Lapidus A."/>
            <person name="Nolan M."/>
            <person name="Lucas S."/>
            <person name="Del Rio T.G."/>
            <person name="Tice H."/>
            <person name="Copeland A."/>
            <person name="Cheng J.F."/>
            <person name="Chen F."/>
            <person name="Bruce D."/>
            <person name="Goodwin L."/>
            <person name="Pitluck S."/>
            <person name="Mavromatis K."/>
            <person name="Ovchinnikova G."/>
            <person name="Pati A."/>
            <person name="Chen A."/>
            <person name="Palaniappan K."/>
            <person name="Land M."/>
            <person name="Hauser L."/>
            <person name="Chang Y.J."/>
            <person name="Jeffries C.D."/>
            <person name="Chain P."/>
            <person name="Saunders E."/>
            <person name="Han C."/>
            <person name="Detter J.C."/>
            <person name="Brettin T."/>
            <person name="Rohde M."/>
            <person name="Goker M."/>
            <person name="Bristow J."/>
            <person name="Eisen J.A."/>
            <person name="Markowitz V."/>
            <person name="Hugenholtz P."/>
            <person name="Klenk H.P."/>
            <person name="Kyrpides N.C."/>
        </authorList>
    </citation>
    <scope>NUCLEOTIDE SEQUENCE [LARGE SCALE GENOMIC DNA]</scope>
    <source>
        <strain evidence="3">ATCC 25592 / DSM 43247 / BCRC 13721 / JCM 3198 / KCTC 3076 / NBRC 16047 / NCTC 10667</strain>
    </source>
</reference>
<feature type="region of interest" description="Disordered" evidence="1">
    <location>
        <begin position="42"/>
        <end position="101"/>
    </location>
</feature>
<dbReference type="Proteomes" id="UP000001219">
    <property type="component" value="Chromosome"/>
</dbReference>
<dbReference type="KEGG" id="gbr:Gbro_0013"/>
<proteinExistence type="predicted"/>
<dbReference type="HOGENOM" id="CLU_061537_0_0_11"/>